<reference evidence="1 2" key="1">
    <citation type="journal article" date="2013" name="PLoS Genet.">
        <title>Genomic mechanisms accounting for the adaptation to parasitism in nematode-trapping fungi.</title>
        <authorList>
            <person name="Meerupati T."/>
            <person name="Andersson K.M."/>
            <person name="Friman E."/>
            <person name="Kumar D."/>
            <person name="Tunlid A."/>
            <person name="Ahren D."/>
        </authorList>
    </citation>
    <scope>NUCLEOTIDE SEQUENCE [LARGE SCALE GENOMIC DNA]</scope>
    <source>
        <strain evidence="1 2">CBS 200.50</strain>
    </source>
</reference>
<accession>S8BND8</accession>
<name>S8BND8_DACHA</name>
<gene>
    <name evidence="1" type="ORF">H072_9641</name>
</gene>
<reference evidence="2" key="2">
    <citation type="submission" date="2013-04" db="EMBL/GenBank/DDBJ databases">
        <title>Genomic mechanisms accounting for the adaptation to parasitism in nematode-trapping fungi.</title>
        <authorList>
            <person name="Ahren D.G."/>
        </authorList>
    </citation>
    <scope>NUCLEOTIDE SEQUENCE [LARGE SCALE GENOMIC DNA]</scope>
    <source>
        <strain evidence="2">CBS 200.50</strain>
    </source>
</reference>
<keyword evidence="2" id="KW-1185">Reference proteome</keyword>
<dbReference type="EMBL" id="AQGS01000823">
    <property type="protein sequence ID" value="EPS36762.1"/>
    <property type="molecule type" value="Genomic_DNA"/>
</dbReference>
<dbReference type="AlphaFoldDB" id="S8BND8"/>
<dbReference type="HOGENOM" id="CLU_2305994_0_0_1"/>
<evidence type="ECO:0000313" key="2">
    <source>
        <dbReference type="Proteomes" id="UP000015100"/>
    </source>
</evidence>
<evidence type="ECO:0000313" key="1">
    <source>
        <dbReference type="EMBL" id="EPS36762.1"/>
    </source>
</evidence>
<proteinExistence type="predicted"/>
<sequence>MLALISRLCVGGKDNAGNGNHFPSRTSDIHHHHHQAIIAAVSLSTSSLDGFGLPVPRSHGRITSDAAAAAVVLSLPPNACQIPELVTRQTTVAIRYAGSL</sequence>
<dbReference type="Proteomes" id="UP000015100">
    <property type="component" value="Unassembled WGS sequence"/>
</dbReference>
<comment type="caution">
    <text evidence="1">The sequence shown here is derived from an EMBL/GenBank/DDBJ whole genome shotgun (WGS) entry which is preliminary data.</text>
</comment>
<protein>
    <submittedName>
        <fullName evidence="1">Uncharacterized protein</fullName>
    </submittedName>
</protein>
<organism evidence="1 2">
    <name type="scientific">Dactylellina haptotyla (strain CBS 200.50)</name>
    <name type="common">Nematode-trapping fungus</name>
    <name type="synonym">Monacrosporium haptotylum</name>
    <dbReference type="NCBI Taxonomy" id="1284197"/>
    <lineage>
        <taxon>Eukaryota</taxon>
        <taxon>Fungi</taxon>
        <taxon>Dikarya</taxon>
        <taxon>Ascomycota</taxon>
        <taxon>Pezizomycotina</taxon>
        <taxon>Orbiliomycetes</taxon>
        <taxon>Orbiliales</taxon>
        <taxon>Orbiliaceae</taxon>
        <taxon>Dactylellina</taxon>
    </lineage>
</organism>